<reference evidence="1 2" key="2">
    <citation type="submission" date="2018-11" db="EMBL/GenBank/DDBJ databases">
        <authorList>
            <consortium name="Pathogen Informatics"/>
        </authorList>
    </citation>
    <scope>NUCLEOTIDE SEQUENCE [LARGE SCALE GENOMIC DNA]</scope>
</reference>
<accession>A0A183DC88</accession>
<dbReference type="InterPro" id="IPR036388">
    <property type="entry name" value="WH-like_DNA-bd_sf"/>
</dbReference>
<keyword evidence="2" id="KW-1185">Reference proteome</keyword>
<dbReference type="WBParaSite" id="GPUH_0000633801-mRNA-1">
    <property type="protein sequence ID" value="GPUH_0000633801-mRNA-1"/>
    <property type="gene ID" value="GPUH_0000633801"/>
</dbReference>
<protein>
    <submittedName>
        <fullName evidence="3">RPA_C domain-containing protein</fullName>
    </submittedName>
</protein>
<organism evidence="3">
    <name type="scientific">Gongylonema pulchrum</name>
    <dbReference type="NCBI Taxonomy" id="637853"/>
    <lineage>
        <taxon>Eukaryota</taxon>
        <taxon>Metazoa</taxon>
        <taxon>Ecdysozoa</taxon>
        <taxon>Nematoda</taxon>
        <taxon>Chromadorea</taxon>
        <taxon>Rhabditida</taxon>
        <taxon>Spirurina</taxon>
        <taxon>Spiruromorpha</taxon>
        <taxon>Spiruroidea</taxon>
        <taxon>Gongylonematidae</taxon>
        <taxon>Gongylonema</taxon>
    </lineage>
</organism>
<dbReference type="OrthoDB" id="25571at2759"/>
<dbReference type="EMBL" id="UYRT01014719">
    <property type="protein sequence ID" value="VDK54309.1"/>
    <property type="molecule type" value="Genomic_DNA"/>
</dbReference>
<dbReference type="AlphaFoldDB" id="A0A183DC88"/>
<evidence type="ECO:0000313" key="3">
    <source>
        <dbReference type="WBParaSite" id="GPUH_0000633801-mRNA-1"/>
    </source>
</evidence>
<sequence length="83" mass="9029">MHQSGPRSAPGFNCRGLTGQRAEIFKFLHFNGDPVVGASVDAIRAGIPRNVFNAYTFADDIENLASEGLIYATSDDEHFAINE</sequence>
<gene>
    <name evidence="1" type="ORF">GPUH_LOCUS6331</name>
</gene>
<dbReference type="Proteomes" id="UP000271098">
    <property type="component" value="Unassembled WGS sequence"/>
</dbReference>
<reference evidence="3" key="1">
    <citation type="submission" date="2016-06" db="UniProtKB">
        <authorList>
            <consortium name="WormBaseParasite"/>
        </authorList>
    </citation>
    <scope>IDENTIFICATION</scope>
</reference>
<proteinExistence type="predicted"/>
<evidence type="ECO:0000313" key="2">
    <source>
        <dbReference type="Proteomes" id="UP000271098"/>
    </source>
</evidence>
<evidence type="ECO:0000313" key="1">
    <source>
        <dbReference type="EMBL" id="VDK54309.1"/>
    </source>
</evidence>
<dbReference type="Gene3D" id="1.10.10.10">
    <property type="entry name" value="Winged helix-like DNA-binding domain superfamily/Winged helix DNA-binding domain"/>
    <property type="match status" value="1"/>
</dbReference>
<name>A0A183DC88_9BILA</name>